<keyword evidence="3" id="KW-0812">Transmembrane</keyword>
<evidence type="ECO:0000256" key="3">
    <source>
        <dbReference type="SAM" id="Phobius"/>
    </source>
</evidence>
<keyword evidence="3" id="KW-1133">Transmembrane helix</keyword>
<evidence type="ECO:0000259" key="4">
    <source>
        <dbReference type="PROSITE" id="PS50086"/>
    </source>
</evidence>
<dbReference type="InterPro" id="IPR000195">
    <property type="entry name" value="Rab-GAP-TBC_dom"/>
</dbReference>
<keyword evidence="1" id="KW-0343">GTPase activation</keyword>
<proteinExistence type="predicted"/>
<dbReference type="SMART" id="SM00164">
    <property type="entry name" value="TBC"/>
    <property type="match status" value="1"/>
</dbReference>
<dbReference type="PROSITE" id="PS50086">
    <property type="entry name" value="TBC_RABGAP"/>
    <property type="match status" value="1"/>
</dbReference>
<dbReference type="Gene3D" id="1.10.472.80">
    <property type="entry name" value="Ypt/Rab-GAP domain of gyp1p, domain 3"/>
    <property type="match status" value="1"/>
</dbReference>
<dbReference type="OrthoDB" id="27140at2759"/>
<dbReference type="Gene3D" id="3.30.200.20">
    <property type="entry name" value="Phosphorylase Kinase, domain 1"/>
    <property type="match status" value="1"/>
</dbReference>
<dbReference type="Gene3D" id="1.10.8.270">
    <property type="entry name" value="putative rabgap domain of human tbc1 domain family member 14 like domains"/>
    <property type="match status" value="1"/>
</dbReference>
<dbReference type="PANTHER" id="PTHR22957:SF337">
    <property type="entry name" value="TBC1 DOMAIN FAMILY MEMBER 5"/>
    <property type="match status" value="1"/>
</dbReference>
<reference evidence="5 6" key="1">
    <citation type="submission" date="2016-09" db="EMBL/GenBank/DDBJ databases">
        <title>The draft genome of Dichanthelium oligosanthes: A C3 panicoid grass species.</title>
        <authorList>
            <person name="Studer A.J."/>
            <person name="Schnable J.C."/>
            <person name="Brutnell T.P."/>
        </authorList>
    </citation>
    <scope>NUCLEOTIDE SEQUENCE [LARGE SCALE GENOMIC DNA]</scope>
    <source>
        <strain evidence="6">cv. Kellogg 1175</strain>
        <tissue evidence="5">Leaf</tissue>
    </source>
</reference>
<dbReference type="FunFam" id="1.10.8.270:FF:000038">
    <property type="entry name" value="Ypt/Rab-GAP domain of gyp1p superfamily protein"/>
    <property type="match status" value="1"/>
</dbReference>
<dbReference type="EMBL" id="LWDX02066776">
    <property type="protein sequence ID" value="OEL15469.1"/>
    <property type="molecule type" value="Genomic_DNA"/>
</dbReference>
<keyword evidence="3" id="KW-0472">Membrane</keyword>
<dbReference type="InterPro" id="IPR035969">
    <property type="entry name" value="Rab-GAP_TBC_sf"/>
</dbReference>
<protein>
    <recommendedName>
        <fullName evidence="4">Rab-GAP TBC domain-containing protein</fullName>
    </recommendedName>
</protein>
<feature type="domain" description="Rab-GAP TBC" evidence="4">
    <location>
        <begin position="7"/>
        <end position="346"/>
    </location>
</feature>
<evidence type="ECO:0000313" key="6">
    <source>
        <dbReference type="Proteomes" id="UP000095767"/>
    </source>
</evidence>
<dbReference type="PANTHER" id="PTHR22957">
    <property type="entry name" value="TBC1 DOMAIN FAMILY MEMBER GTPASE-ACTIVATING PROTEIN"/>
    <property type="match status" value="1"/>
</dbReference>
<dbReference type="SUPFAM" id="SSF47923">
    <property type="entry name" value="Ypt/Rab-GAP domain of gyp1p"/>
    <property type="match status" value="2"/>
</dbReference>
<dbReference type="Pfam" id="PF00566">
    <property type="entry name" value="RabGAP-TBC"/>
    <property type="match status" value="2"/>
</dbReference>
<feature type="compositionally biased region" description="Acidic residues" evidence="2">
    <location>
        <begin position="647"/>
        <end position="656"/>
    </location>
</feature>
<feature type="transmembrane region" description="Helical" evidence="3">
    <location>
        <begin position="1024"/>
        <end position="1050"/>
    </location>
</feature>
<dbReference type="STRING" id="888268.A0A1E5URE4"/>
<gene>
    <name evidence="5" type="ORF">BAE44_0023511</name>
</gene>
<feature type="region of interest" description="Disordered" evidence="2">
    <location>
        <begin position="618"/>
        <end position="694"/>
    </location>
</feature>
<dbReference type="GO" id="GO:0005096">
    <property type="term" value="F:GTPase activator activity"/>
    <property type="evidence" value="ECO:0007669"/>
    <property type="project" value="UniProtKB-KW"/>
</dbReference>
<organism evidence="5 6">
    <name type="scientific">Dichanthelium oligosanthes</name>
    <dbReference type="NCBI Taxonomy" id="888268"/>
    <lineage>
        <taxon>Eukaryota</taxon>
        <taxon>Viridiplantae</taxon>
        <taxon>Streptophyta</taxon>
        <taxon>Embryophyta</taxon>
        <taxon>Tracheophyta</taxon>
        <taxon>Spermatophyta</taxon>
        <taxon>Magnoliopsida</taxon>
        <taxon>Liliopsida</taxon>
        <taxon>Poales</taxon>
        <taxon>Poaceae</taxon>
        <taxon>PACMAD clade</taxon>
        <taxon>Panicoideae</taxon>
        <taxon>Panicodae</taxon>
        <taxon>Paniceae</taxon>
        <taxon>Dichantheliinae</taxon>
        <taxon>Dichanthelium</taxon>
    </lineage>
</organism>
<feature type="compositionally biased region" description="Polar residues" evidence="2">
    <location>
        <begin position="636"/>
        <end position="645"/>
    </location>
</feature>
<evidence type="ECO:0000256" key="2">
    <source>
        <dbReference type="SAM" id="MobiDB-lite"/>
    </source>
</evidence>
<comment type="caution">
    <text evidence="5">The sequence shown here is derived from an EMBL/GenBank/DDBJ whole genome shotgun (WGS) entry which is preliminary data.</text>
</comment>
<feature type="region of interest" description="Disordered" evidence="2">
    <location>
        <begin position="708"/>
        <end position="754"/>
    </location>
</feature>
<sequence length="1136" mass="125684">MAEEERRRFANLRSVRWRVDLGILPASPEASVDQLRRATADSRRRYVSLRRRLMVDPHLPKEEDRSSSLVVDNPLSQNPDSSWGRFFRGAELEKTVDQDLSRLYPEDGSYFQTPNCQAMLRRILLMWCLQHPECGYRQGMHELLAPLVYVLQVDIDKLSQVRKLHEDCFNDDFDGVPFPDTDMVFSYKPRKDSKWHSGADNGNDSERAFKVNSLDELDMDTKEIILLSDAYGAEGELGVVLSERFMEHDAYSIFDGLMDGGSGVVRMAEFFSASKVGTSSSLPPVIEASSSLFHLLSIVEPSLHSHFIELDVEPQYFALRWLRVLFGREFCLNDLLVVWDEVFACSNDMLLRENEEYSFKILCSSRGAFIAAMAVSMILHLRSSLLATEINTSCLQRLLNFPNNVDVHKLIEKAKSLQSIAIDANTSSPSFLSKKDSYDYDRVYSNLATSTPPRTPLHPLSESYWEEQWRNLHKDGTAPKEIEKVHSYKRSLKESLSQRLGLSRTASDPSPVKVVSVKSDTKNSVRRCLLDSYTDEVVRSSEIAGKIQQDEYPIVSIHKEPIVSDERPSQLKLKAASGSLTVCPSSVNPLIDSLVKPADESSTKRTEACSSGENSPVFYAASAGSEPENCHDNGSERSSITSNSCAGDDDRDDVLQDESSISNCEDKTVSEATASEKNADPVGPSERSAVSNERKPLINKLQWFLRFGRPSGDSNVEKGSGEASDDKHGAVPPSASPPDVTSDNSRGGMNLASGDKKVMGTLKNIGQNMLENIQVIESAFQQDRGQPSAMENFSNNILGGKGQVTAMAALTELRKISNLLREITGGVSCSLPGFEISCVVRTRSGGLVVAVLTGTDIVVLNLSVMPRPEARVLLPVAWECFNSSGAYTGYSYGTVKFNPAGVYRISDTHNELFVLGCNTLVYTNSGPPGRLPYSFYTGCMTFCNDSRSAQDGNSSSMSCAAAKNKPRYTCVSDHSECVDSSNGPGYFCNCTRGYEGNPYTDNGCTRYQNNGDPKEQPCSPKFPLAAQLALGITLGISLLIVTILLTLMMIHKRRMNEYFRRNGGSVLQKVERIKIFTKDELNKITNNISEVLGQGGFVKVNKGTLEDRSMVAVKSSIEVTKSERRISPMKLPSSRK</sequence>
<feature type="compositionally biased region" description="Basic and acidic residues" evidence="2">
    <location>
        <begin position="715"/>
        <end position="729"/>
    </location>
</feature>
<evidence type="ECO:0000313" key="5">
    <source>
        <dbReference type="EMBL" id="OEL15469.1"/>
    </source>
</evidence>
<dbReference type="AlphaFoldDB" id="A0A1E5URE4"/>
<evidence type="ECO:0000256" key="1">
    <source>
        <dbReference type="ARBA" id="ARBA00022468"/>
    </source>
</evidence>
<dbReference type="Proteomes" id="UP000095767">
    <property type="component" value="Unassembled WGS sequence"/>
</dbReference>
<accession>A0A1E5URE4</accession>
<dbReference type="FunFam" id="1.10.472.80:FF:000034">
    <property type="entry name" value="TBC1 domain family member 5"/>
    <property type="match status" value="1"/>
</dbReference>
<name>A0A1E5URE4_9POAL</name>
<keyword evidence="6" id="KW-1185">Reference proteome</keyword>